<feature type="domain" description="Transposase IS66 zinc-finger binding" evidence="3">
    <location>
        <begin position="128"/>
        <end position="170"/>
    </location>
</feature>
<comment type="caution">
    <text evidence="5">The sequence shown here is derived from an EMBL/GenBank/DDBJ whole genome shotgun (WGS) entry which is preliminary data.</text>
</comment>
<evidence type="ECO:0000259" key="3">
    <source>
        <dbReference type="Pfam" id="PF13005"/>
    </source>
</evidence>
<feature type="domain" description="Transposase IS66 central" evidence="2">
    <location>
        <begin position="184"/>
        <end position="295"/>
    </location>
</feature>
<evidence type="ECO:0000259" key="2">
    <source>
        <dbReference type="Pfam" id="PF03050"/>
    </source>
</evidence>
<dbReference type="Pfam" id="PF13007">
    <property type="entry name" value="LZ_Tnp_IS66"/>
    <property type="match status" value="1"/>
</dbReference>
<sequence>MTTLPDLSQLSPEQLRQLAAELMTRVEQQDQVIQQRDQALRHSEQRNQQLTHELALLKRHKYGQRSEQLNVLQISLLEEVIDTDIAAIEVELEQLKTTPAASDKRQPKRAPLPPQLPRTEIHHEPASEHCTCGCRLKRIGEDISEKLDYTPGVFTVERHIRGKWVCDTCESLTQAPMPPHILDKGIPTTGLLAHLLITKYADHLPLYRQEQIFARAGAAISRSTLAEWIGVCGVQVQPLVHALRDRLLSEAVLHSDETPVPMLAPGKKKTQKAYIWAYASTPFSGLKAVVYDFTPVAAAGMTATSSATGRDNWSAMITPVTGPASQTGSPRSVAWRMLDGSSSNCM</sequence>
<dbReference type="InterPro" id="IPR004291">
    <property type="entry name" value="Transposase_IS66_central"/>
</dbReference>
<organism evidence="5 6">
    <name type="scientific">Marinobacterium nitratireducens</name>
    <dbReference type="NCBI Taxonomy" id="518897"/>
    <lineage>
        <taxon>Bacteria</taxon>
        <taxon>Pseudomonadati</taxon>
        <taxon>Pseudomonadota</taxon>
        <taxon>Gammaproteobacteria</taxon>
        <taxon>Oceanospirillales</taxon>
        <taxon>Oceanospirillaceae</taxon>
        <taxon>Marinobacterium</taxon>
    </lineage>
</organism>
<evidence type="ECO:0000256" key="1">
    <source>
        <dbReference type="SAM" id="MobiDB-lite"/>
    </source>
</evidence>
<feature type="region of interest" description="Disordered" evidence="1">
    <location>
        <begin position="98"/>
        <end position="124"/>
    </location>
</feature>
<dbReference type="InterPro" id="IPR024474">
    <property type="entry name" value="Znf_dom_IS66"/>
</dbReference>
<evidence type="ECO:0000313" key="6">
    <source>
        <dbReference type="Proteomes" id="UP000599578"/>
    </source>
</evidence>
<dbReference type="AlphaFoldDB" id="A0A917ZB04"/>
<dbReference type="InterPro" id="IPR052344">
    <property type="entry name" value="Transposase-related"/>
</dbReference>
<dbReference type="NCBIfam" id="NF033517">
    <property type="entry name" value="transpos_IS66"/>
    <property type="match status" value="1"/>
</dbReference>
<keyword evidence="6" id="KW-1185">Reference proteome</keyword>
<reference evidence="5 6" key="1">
    <citation type="journal article" date="2014" name="Int. J. Syst. Evol. Microbiol.">
        <title>Complete genome sequence of Corynebacterium casei LMG S-19264T (=DSM 44701T), isolated from a smear-ripened cheese.</title>
        <authorList>
            <consortium name="US DOE Joint Genome Institute (JGI-PGF)"/>
            <person name="Walter F."/>
            <person name="Albersmeier A."/>
            <person name="Kalinowski J."/>
            <person name="Ruckert C."/>
        </authorList>
    </citation>
    <scope>NUCLEOTIDE SEQUENCE [LARGE SCALE GENOMIC DNA]</scope>
    <source>
        <strain evidence="5 6">CGMCC 1.7286</strain>
    </source>
</reference>
<dbReference type="Proteomes" id="UP000599578">
    <property type="component" value="Unassembled WGS sequence"/>
</dbReference>
<dbReference type="PANTHER" id="PTHR33678:SF1">
    <property type="entry name" value="BLL1576 PROTEIN"/>
    <property type="match status" value="1"/>
</dbReference>
<name>A0A917ZB04_9GAMM</name>
<dbReference type="Pfam" id="PF03050">
    <property type="entry name" value="DDE_Tnp_IS66"/>
    <property type="match status" value="1"/>
</dbReference>
<gene>
    <name evidence="5" type="ORF">GCM10011348_15360</name>
</gene>
<protein>
    <recommendedName>
        <fullName evidence="7">Transposase</fullName>
    </recommendedName>
</protein>
<evidence type="ECO:0000259" key="4">
    <source>
        <dbReference type="Pfam" id="PF13007"/>
    </source>
</evidence>
<accession>A0A917ZB04</accession>
<evidence type="ECO:0000313" key="5">
    <source>
        <dbReference type="EMBL" id="GGO79896.1"/>
    </source>
</evidence>
<feature type="domain" description="Transposase TnpC homeodomain" evidence="4">
    <location>
        <begin position="49"/>
        <end position="121"/>
    </location>
</feature>
<proteinExistence type="predicted"/>
<evidence type="ECO:0008006" key="7">
    <source>
        <dbReference type="Google" id="ProtNLM"/>
    </source>
</evidence>
<dbReference type="PANTHER" id="PTHR33678">
    <property type="entry name" value="BLL1576 PROTEIN"/>
    <property type="match status" value="1"/>
</dbReference>
<dbReference type="InterPro" id="IPR024463">
    <property type="entry name" value="Transposase_TnpC_homeodom"/>
</dbReference>
<dbReference type="EMBL" id="BMLT01000003">
    <property type="protein sequence ID" value="GGO79896.1"/>
    <property type="molecule type" value="Genomic_DNA"/>
</dbReference>
<dbReference type="Pfam" id="PF13005">
    <property type="entry name" value="zf-IS66"/>
    <property type="match status" value="1"/>
</dbReference>